<dbReference type="PANTHER" id="PTHR43416">
    <property type="entry name" value="DIHYDROLIPOYLLYSINE-RESIDUE SUCCINYLTRANSFERASE COMPONENT OF 2-OXOGLUTARATE DEHYDROGENASE COMPLEX, MITOCHONDRIAL-RELATED"/>
    <property type="match status" value="1"/>
</dbReference>
<accession>A0AAV0N747</accession>
<evidence type="ECO:0000256" key="5">
    <source>
        <dbReference type="ARBA" id="ARBA00023160"/>
    </source>
</evidence>
<feature type="compositionally biased region" description="Low complexity" evidence="7">
    <location>
        <begin position="283"/>
        <end position="303"/>
    </location>
</feature>
<dbReference type="PANTHER" id="PTHR43416:SF38">
    <property type="entry name" value="BIOTIN CARBOXYL CARRIER PROTEIN OF ACETYL-COA CARBOXYLASE 1, CHLOROPLASTIC"/>
    <property type="match status" value="1"/>
</dbReference>
<evidence type="ECO:0000256" key="1">
    <source>
        <dbReference type="ARBA" id="ARBA00005194"/>
    </source>
</evidence>
<keyword evidence="6" id="KW-0092">Biotin</keyword>
<evidence type="ECO:0000313" key="9">
    <source>
        <dbReference type="EMBL" id="CAI0454372.1"/>
    </source>
</evidence>
<proteinExistence type="predicted"/>
<feature type="compositionally biased region" description="Pro residues" evidence="7">
    <location>
        <begin position="267"/>
        <end position="282"/>
    </location>
</feature>
<dbReference type="PRINTS" id="PR01071">
    <property type="entry name" value="ACOABIOTINCC"/>
</dbReference>
<gene>
    <name evidence="9" type="ORF">LITE_LOCUS31939</name>
</gene>
<comment type="caution">
    <text evidence="9">The sequence shown here is derived from an EMBL/GenBank/DDBJ whole genome shotgun (WGS) entry which is preliminary data.</text>
</comment>
<protein>
    <recommendedName>
        <fullName evidence="8">Lipoyl-binding domain-containing protein</fullName>
    </recommendedName>
</protein>
<dbReference type="PROSITE" id="PS00188">
    <property type="entry name" value="BIOTIN"/>
    <property type="match status" value="1"/>
</dbReference>
<dbReference type="EMBL" id="CAMGYJ010000008">
    <property type="protein sequence ID" value="CAI0454372.1"/>
    <property type="molecule type" value="Genomic_DNA"/>
</dbReference>
<evidence type="ECO:0000259" key="8">
    <source>
        <dbReference type="PROSITE" id="PS50968"/>
    </source>
</evidence>
<dbReference type="Proteomes" id="UP001154282">
    <property type="component" value="Unassembled WGS sequence"/>
</dbReference>
<dbReference type="GO" id="GO:0003989">
    <property type="term" value="F:acetyl-CoA carboxylase activity"/>
    <property type="evidence" value="ECO:0007669"/>
    <property type="project" value="InterPro"/>
</dbReference>
<feature type="region of interest" description="Disordered" evidence="7">
    <location>
        <begin position="261"/>
        <end position="312"/>
    </location>
</feature>
<keyword evidence="5" id="KW-0275">Fatty acid biosynthesis</keyword>
<dbReference type="Gene3D" id="2.40.50.100">
    <property type="match status" value="1"/>
</dbReference>
<keyword evidence="4" id="KW-0443">Lipid metabolism</keyword>
<dbReference type="InterPro" id="IPR050537">
    <property type="entry name" value="2-oxoacid_dehydrogenase"/>
</dbReference>
<evidence type="ECO:0000256" key="2">
    <source>
        <dbReference type="ARBA" id="ARBA00022516"/>
    </source>
</evidence>
<organism evidence="9 10">
    <name type="scientific">Linum tenue</name>
    <dbReference type="NCBI Taxonomy" id="586396"/>
    <lineage>
        <taxon>Eukaryota</taxon>
        <taxon>Viridiplantae</taxon>
        <taxon>Streptophyta</taxon>
        <taxon>Embryophyta</taxon>
        <taxon>Tracheophyta</taxon>
        <taxon>Spermatophyta</taxon>
        <taxon>Magnoliopsida</taxon>
        <taxon>eudicotyledons</taxon>
        <taxon>Gunneridae</taxon>
        <taxon>Pentapetalae</taxon>
        <taxon>rosids</taxon>
        <taxon>fabids</taxon>
        <taxon>Malpighiales</taxon>
        <taxon>Linaceae</taxon>
        <taxon>Linum</taxon>
    </lineage>
</organism>
<dbReference type="AlphaFoldDB" id="A0AAV0N747"/>
<dbReference type="Pfam" id="PF00364">
    <property type="entry name" value="Biotin_lipoyl"/>
    <property type="match status" value="1"/>
</dbReference>
<feature type="region of interest" description="Disordered" evidence="7">
    <location>
        <begin position="184"/>
        <end position="205"/>
    </location>
</feature>
<keyword evidence="3" id="KW-0276">Fatty acid metabolism</keyword>
<dbReference type="FunFam" id="2.40.50.100:FF:000003">
    <property type="entry name" value="Acetyl-CoA carboxylase biotin carboxyl carrier protein"/>
    <property type="match status" value="1"/>
</dbReference>
<evidence type="ECO:0000256" key="3">
    <source>
        <dbReference type="ARBA" id="ARBA00022832"/>
    </source>
</evidence>
<dbReference type="InterPro" id="IPR001882">
    <property type="entry name" value="Biotin_BS"/>
</dbReference>
<dbReference type="PROSITE" id="PS50968">
    <property type="entry name" value="BIOTINYL_LIPOYL"/>
    <property type="match status" value="1"/>
</dbReference>
<dbReference type="GO" id="GO:0009317">
    <property type="term" value="C:acetyl-CoA carboxylase complex"/>
    <property type="evidence" value="ECO:0007669"/>
    <property type="project" value="InterPro"/>
</dbReference>
<keyword evidence="2" id="KW-0444">Lipid biosynthesis</keyword>
<dbReference type="NCBIfam" id="TIGR00531">
    <property type="entry name" value="BCCP"/>
    <property type="match status" value="1"/>
</dbReference>
<evidence type="ECO:0000256" key="4">
    <source>
        <dbReference type="ARBA" id="ARBA00023098"/>
    </source>
</evidence>
<evidence type="ECO:0000313" key="10">
    <source>
        <dbReference type="Proteomes" id="UP001154282"/>
    </source>
</evidence>
<name>A0AAV0N747_9ROSI</name>
<dbReference type="GO" id="GO:0006633">
    <property type="term" value="P:fatty acid biosynthetic process"/>
    <property type="evidence" value="ECO:0007669"/>
    <property type="project" value="UniProtKB-KW"/>
</dbReference>
<evidence type="ECO:0000256" key="6">
    <source>
        <dbReference type="ARBA" id="ARBA00023267"/>
    </source>
</evidence>
<reference evidence="9" key="1">
    <citation type="submission" date="2022-08" db="EMBL/GenBank/DDBJ databases">
        <authorList>
            <person name="Gutierrez-Valencia J."/>
        </authorList>
    </citation>
    <scope>NUCLEOTIDE SEQUENCE</scope>
</reference>
<evidence type="ECO:0000256" key="7">
    <source>
        <dbReference type="SAM" id="MobiDB-lite"/>
    </source>
</evidence>
<comment type="pathway">
    <text evidence="1">Lipid metabolism; fatty acid biosynthesis.</text>
</comment>
<sequence length="378" mass="40827">MPLTYLRYCQQWAIGHQFHRKALIFSFRYIWAQTIPATYILVLIELDWAAGPQPNQAGSLSRFRSVSSSLRLLIQFGTLHQVSTPSLFFPKLCPVSASKVPSGLTFNWPATMASTSSPCIKPNTVATAARIPSQPPDSAQPQRLSFPIVSPPSLSLSLRPTFSGFQWPSRKQSSVTKVHAQANKLSAEESSNSIPPADSKPEGRIPDSATVAECMAQVADLVKLVDKRDIAELKLKQMDFELIIRKKQVLPPAAPFTMMQSPYPQAMAPPPQPQPTASPAPVAPASAPSSPPAAKTSSSSHPPLKSPMAGTFYRCPGPGEPPFVKVGDKVQKGQVLCIIEAMKLMNEIEADQSGTITEILVDDGKPVSVDLPLFAIAP</sequence>
<dbReference type="InterPro" id="IPR000089">
    <property type="entry name" value="Biotin_lipoyl"/>
</dbReference>
<dbReference type="CDD" id="cd06850">
    <property type="entry name" value="biotinyl_domain"/>
    <property type="match status" value="1"/>
</dbReference>
<keyword evidence="10" id="KW-1185">Reference proteome</keyword>
<dbReference type="SUPFAM" id="SSF51230">
    <property type="entry name" value="Single hybrid motif"/>
    <property type="match status" value="1"/>
</dbReference>
<dbReference type="InterPro" id="IPR001249">
    <property type="entry name" value="AcCoA_biotinCC"/>
</dbReference>
<feature type="domain" description="Lipoyl-binding" evidence="8">
    <location>
        <begin position="301"/>
        <end position="377"/>
    </location>
</feature>
<dbReference type="InterPro" id="IPR011053">
    <property type="entry name" value="Single_hybrid_motif"/>
</dbReference>